<evidence type="ECO:0000256" key="6">
    <source>
        <dbReference type="PIRSR" id="PIRSR602081-1"/>
    </source>
</evidence>
<dbReference type="NCBIfam" id="TIGR02765">
    <property type="entry name" value="crypto_DASH"/>
    <property type="match status" value="1"/>
</dbReference>
<evidence type="ECO:0000259" key="8">
    <source>
        <dbReference type="PROSITE" id="PS51645"/>
    </source>
</evidence>
<keyword evidence="5 7" id="KW-0157">Chromophore</keyword>
<dbReference type="SUPFAM" id="SSF48173">
    <property type="entry name" value="Cryptochrome/photolyase FAD-binding domain"/>
    <property type="match status" value="1"/>
</dbReference>
<dbReference type="InterPro" id="IPR036155">
    <property type="entry name" value="Crypto/Photolyase_N_sf"/>
</dbReference>
<dbReference type="SUPFAM" id="SSF52425">
    <property type="entry name" value="Cryptochrome/photolyase, N-terminal domain"/>
    <property type="match status" value="1"/>
</dbReference>
<evidence type="ECO:0000256" key="1">
    <source>
        <dbReference type="ARBA" id="ARBA00005862"/>
    </source>
</evidence>
<evidence type="ECO:0000256" key="5">
    <source>
        <dbReference type="ARBA" id="ARBA00022991"/>
    </source>
</evidence>
<dbReference type="Pfam" id="PF03441">
    <property type="entry name" value="FAD_binding_7"/>
    <property type="match status" value="1"/>
</dbReference>
<keyword evidence="3 6" id="KW-0285">Flavoprotein</keyword>
<feature type="binding site" evidence="6">
    <location>
        <position position="219"/>
    </location>
    <ligand>
        <name>FAD</name>
        <dbReference type="ChEBI" id="CHEBI:57692"/>
    </ligand>
</feature>
<dbReference type="GO" id="GO:0000719">
    <property type="term" value="P:photoreactive repair"/>
    <property type="evidence" value="ECO:0007669"/>
    <property type="project" value="TreeGrafter"/>
</dbReference>
<feature type="binding site" evidence="6">
    <location>
        <begin position="232"/>
        <end position="236"/>
    </location>
    <ligand>
        <name>FAD</name>
        <dbReference type="ChEBI" id="CHEBI:57692"/>
    </ligand>
</feature>
<dbReference type="Gene3D" id="3.40.50.620">
    <property type="entry name" value="HUPs"/>
    <property type="match status" value="1"/>
</dbReference>
<protein>
    <recommendedName>
        <fullName evidence="2 7">Cryptochrome DASH</fullName>
    </recommendedName>
</protein>
<keyword evidence="9" id="KW-0456">Lyase</keyword>
<evidence type="ECO:0000313" key="9">
    <source>
        <dbReference type="EMBL" id="ROQ21809.1"/>
    </source>
</evidence>
<dbReference type="PANTHER" id="PTHR11455">
    <property type="entry name" value="CRYPTOCHROME"/>
    <property type="match status" value="1"/>
</dbReference>
<dbReference type="Proteomes" id="UP000273643">
    <property type="component" value="Unassembled WGS sequence"/>
</dbReference>
<dbReference type="InterPro" id="IPR005101">
    <property type="entry name" value="Cryptochr/Photolyase_FAD-bd"/>
</dbReference>
<dbReference type="Gene3D" id="1.25.40.80">
    <property type="match status" value="1"/>
</dbReference>
<evidence type="ECO:0000256" key="2">
    <source>
        <dbReference type="ARBA" id="ARBA00017881"/>
    </source>
</evidence>
<dbReference type="GO" id="GO:0003913">
    <property type="term" value="F:DNA photolyase activity"/>
    <property type="evidence" value="ECO:0007669"/>
    <property type="project" value="InterPro"/>
</dbReference>
<dbReference type="PANTHER" id="PTHR11455:SF22">
    <property type="entry name" value="CRYPTOCHROME DASH"/>
    <property type="match status" value="1"/>
</dbReference>
<comment type="caution">
    <text evidence="9">The sequence shown here is derived from an EMBL/GenBank/DDBJ whole genome shotgun (WGS) entry which is preliminary data.</text>
</comment>
<evidence type="ECO:0000256" key="3">
    <source>
        <dbReference type="ARBA" id="ARBA00022630"/>
    </source>
</evidence>
<dbReference type="EMBL" id="RJUK01000001">
    <property type="protein sequence ID" value="ROQ21809.1"/>
    <property type="molecule type" value="Genomic_DNA"/>
</dbReference>
<comment type="cofactor">
    <cofactor evidence="6 7">
        <name>FAD</name>
        <dbReference type="ChEBI" id="CHEBI:57692"/>
    </cofactor>
    <text evidence="6 7">Binds 1 FAD per subunit.</text>
</comment>
<evidence type="ECO:0000313" key="10">
    <source>
        <dbReference type="Proteomes" id="UP000273643"/>
    </source>
</evidence>
<organism evidence="9 10">
    <name type="scientific">Marinimicrobium koreense</name>
    <dbReference type="NCBI Taxonomy" id="306545"/>
    <lineage>
        <taxon>Bacteria</taxon>
        <taxon>Pseudomonadati</taxon>
        <taxon>Pseudomonadota</taxon>
        <taxon>Gammaproteobacteria</taxon>
        <taxon>Cellvibrionales</taxon>
        <taxon>Cellvibrionaceae</taxon>
        <taxon>Marinimicrobium</taxon>
    </lineage>
</organism>
<dbReference type="InterPro" id="IPR006050">
    <property type="entry name" value="DNA_photolyase_N"/>
</dbReference>
<keyword evidence="10" id="KW-1185">Reference proteome</keyword>
<proteinExistence type="inferred from homology"/>
<gene>
    <name evidence="9" type="ORF">EDC38_2437</name>
</gene>
<keyword evidence="4 6" id="KW-0274">FAD</keyword>
<feature type="domain" description="Photolyase/cryptochrome alpha/beta" evidence="8">
    <location>
        <begin position="3"/>
        <end position="136"/>
    </location>
</feature>
<evidence type="ECO:0000256" key="4">
    <source>
        <dbReference type="ARBA" id="ARBA00022827"/>
    </source>
</evidence>
<name>A0A3N1P1A1_9GAMM</name>
<comment type="cofactor">
    <cofactor evidence="7">
        <name>(6R)-5,10-methylene-5,6,7,8-tetrahydrofolate</name>
        <dbReference type="ChEBI" id="CHEBI:15636"/>
    </cofactor>
    <text evidence="7">Binds 1 5,10-methenyltetrahydrofolate (MTHF) per subunit.</text>
</comment>
<dbReference type="GO" id="GO:0071949">
    <property type="term" value="F:FAD binding"/>
    <property type="evidence" value="ECO:0007669"/>
    <property type="project" value="TreeGrafter"/>
</dbReference>
<dbReference type="PRINTS" id="PR00147">
    <property type="entry name" value="DNAPHOTLYASE"/>
</dbReference>
<comment type="similarity">
    <text evidence="1 7">Belongs to the DNA photolyase class-1 family.</text>
</comment>
<dbReference type="Pfam" id="PF00875">
    <property type="entry name" value="DNA_photolyase"/>
    <property type="match status" value="1"/>
</dbReference>
<dbReference type="InterPro" id="IPR014729">
    <property type="entry name" value="Rossmann-like_a/b/a_fold"/>
</dbReference>
<dbReference type="InterPro" id="IPR014133">
    <property type="entry name" value="Cry_DASH"/>
</dbReference>
<dbReference type="GO" id="GO:0003677">
    <property type="term" value="F:DNA binding"/>
    <property type="evidence" value="ECO:0007669"/>
    <property type="project" value="TreeGrafter"/>
</dbReference>
<dbReference type="Gene3D" id="1.10.579.10">
    <property type="entry name" value="DNA Cyclobutane Dipyrimidine Photolyase, subunit A, domain 3"/>
    <property type="match status" value="1"/>
</dbReference>
<evidence type="ECO:0000256" key="7">
    <source>
        <dbReference type="RuleBase" id="RU367151"/>
    </source>
</evidence>
<dbReference type="PROSITE" id="PS51645">
    <property type="entry name" value="PHR_CRY_ALPHA_BETA"/>
    <property type="match status" value="1"/>
</dbReference>
<dbReference type="InterPro" id="IPR036134">
    <property type="entry name" value="Crypto/Photolyase_FAD-like_sf"/>
</dbReference>
<comment type="function">
    <text evidence="7">May have a photoreceptor function.</text>
</comment>
<reference evidence="9 10" key="1">
    <citation type="submission" date="2018-11" db="EMBL/GenBank/DDBJ databases">
        <title>Genomic Encyclopedia of Type Strains, Phase IV (KMG-IV): sequencing the most valuable type-strain genomes for metagenomic binning, comparative biology and taxonomic classification.</title>
        <authorList>
            <person name="Goeker M."/>
        </authorList>
    </citation>
    <scope>NUCLEOTIDE SEQUENCE [LARGE SCALE GENOMIC DNA]</scope>
    <source>
        <strain evidence="9 10">DSM 16974</strain>
    </source>
</reference>
<sequence length="436" mass="50762">MRRVGLYWFGDDLRVSDQPGLARAAAEVDQLICLYVVDSAWFRPGSLALTRPMGIHRERFLLEALRALDTSLRSLGQHLNVIWARPLDIVPALISRYSITHLYRSDHPGYYERRDWQWLRDHYPQLSFVDIQNQTLFNAEQLGFHLTELPTTFSQFRRRVEQRPIPEARGFLSALPPSPAEGRKIPVPPERNGCRFRGGEDAARMHRIRYFDSDAPAHYKHTRNALDDWASSTKFSPWLARGCQSPRQVNTALVNYERHYGANESTEWIRFELLWREYFQWMARAYGADLYRFGGRPRRSLNTSFYPERFRKWCEGATPYPLVNAAMNQLNRTGYLSNRARQIVASALVNELQVDWRYGAAWFEQQLIDYEVGSNWGNWQYIAGVGADPRGGRHFNLEKQAAQFDPDGNYVRRWGDNRELTPLDSVDAADWPIARS</sequence>
<dbReference type="RefSeq" id="WP_246004407.1">
    <property type="nucleotide sequence ID" value="NZ_RJUK01000001.1"/>
</dbReference>
<dbReference type="AlphaFoldDB" id="A0A3N1P1A1"/>
<dbReference type="InterPro" id="IPR002081">
    <property type="entry name" value="Cryptochrome/DNA_photolyase_1"/>
</dbReference>
<accession>A0A3N1P1A1</accession>